<reference evidence="2 3" key="1">
    <citation type="submission" date="2018-07" db="EMBL/GenBank/DDBJ databases">
        <title>Genomic Encyclopedia of Type Strains, Phase IV (KMG-IV): sequencing the most valuable type-strain genomes for metagenomic binning, comparative biology and taxonomic classification.</title>
        <authorList>
            <person name="Goeker M."/>
        </authorList>
    </citation>
    <scope>NUCLEOTIDE SEQUENCE [LARGE SCALE GENOMIC DNA]</scope>
    <source>
        <strain evidence="2 3">DSM 44952</strain>
    </source>
</reference>
<keyword evidence="1" id="KW-0472">Membrane</keyword>
<keyword evidence="1" id="KW-1133">Transmembrane helix</keyword>
<feature type="transmembrane region" description="Helical" evidence="1">
    <location>
        <begin position="6"/>
        <end position="24"/>
    </location>
</feature>
<dbReference type="EMBL" id="QQAZ01000026">
    <property type="protein sequence ID" value="RDI42487.1"/>
    <property type="molecule type" value="Genomic_DNA"/>
</dbReference>
<dbReference type="Proteomes" id="UP000255355">
    <property type="component" value="Unassembled WGS sequence"/>
</dbReference>
<dbReference type="AlphaFoldDB" id="A0A370GFM2"/>
<evidence type="ECO:0000313" key="2">
    <source>
        <dbReference type="EMBL" id="RDI42487.1"/>
    </source>
</evidence>
<proteinExistence type="predicted"/>
<dbReference type="OrthoDB" id="4562604at2"/>
<accession>A0A370GFM2</accession>
<dbReference type="RefSeq" id="WP_068030567.1">
    <property type="nucleotide sequence ID" value="NZ_QQAZ01000026.1"/>
</dbReference>
<evidence type="ECO:0000313" key="3">
    <source>
        <dbReference type="Proteomes" id="UP000255355"/>
    </source>
</evidence>
<comment type="caution">
    <text evidence="2">The sequence shown here is derived from an EMBL/GenBank/DDBJ whole genome shotgun (WGS) entry which is preliminary data.</text>
</comment>
<protein>
    <submittedName>
        <fullName evidence="2">Uncharacterized protein</fullName>
    </submittedName>
</protein>
<name>A0A370GFM2_9NOCA</name>
<sequence length="95" mass="10702">MYSSHLLEIAVVAAACSYIVWMVVSSRHVLHERCALCGHMYYTHDPVNGDCRGRADGRFGYDSGTWTFCAHDLRCGCHGFIEDPQGGRHRDLTVR</sequence>
<keyword evidence="1" id="KW-0812">Transmembrane</keyword>
<keyword evidence="3" id="KW-1185">Reference proteome</keyword>
<organism evidence="2 3">
    <name type="scientific">Nocardia mexicana</name>
    <dbReference type="NCBI Taxonomy" id="279262"/>
    <lineage>
        <taxon>Bacteria</taxon>
        <taxon>Bacillati</taxon>
        <taxon>Actinomycetota</taxon>
        <taxon>Actinomycetes</taxon>
        <taxon>Mycobacteriales</taxon>
        <taxon>Nocardiaceae</taxon>
        <taxon>Nocardia</taxon>
    </lineage>
</organism>
<gene>
    <name evidence="2" type="ORF">DFR68_12625</name>
</gene>
<evidence type="ECO:0000256" key="1">
    <source>
        <dbReference type="SAM" id="Phobius"/>
    </source>
</evidence>